<feature type="region of interest" description="Disordered" evidence="9">
    <location>
        <begin position="1"/>
        <end position="96"/>
    </location>
</feature>
<evidence type="ECO:0000256" key="6">
    <source>
        <dbReference type="ARBA" id="ARBA00023054"/>
    </source>
</evidence>
<evidence type="ECO:0000313" key="10">
    <source>
        <dbReference type="EMBL" id="GAO47938.1"/>
    </source>
</evidence>
<proteinExistence type="inferred from homology"/>
<keyword evidence="11" id="KW-1185">Reference proteome</keyword>
<gene>
    <name evidence="10" type="ORF">G7K_2133-t1</name>
</gene>
<keyword evidence="7 8" id="KW-0539">Nucleus</keyword>
<dbReference type="AlphaFoldDB" id="A0A0E9NDR0"/>
<evidence type="ECO:0000256" key="9">
    <source>
        <dbReference type="SAM" id="MobiDB-lite"/>
    </source>
</evidence>
<keyword evidence="6" id="KW-0175">Coiled coil</keyword>
<protein>
    <recommendedName>
        <fullName evidence="8">rRNA-processing protein</fullName>
    </recommendedName>
</protein>
<comment type="function">
    <text evidence="1 8">Involved in nucleolar integrity and required for processing of the pre-rRNA for the 60S ribosome subunit.</text>
</comment>
<dbReference type="GO" id="GO:0006364">
    <property type="term" value="P:rRNA processing"/>
    <property type="evidence" value="ECO:0007669"/>
    <property type="project" value="UniProtKB-UniRule"/>
</dbReference>
<organism evidence="10 11">
    <name type="scientific">Saitoella complicata (strain BCRC 22490 / CBS 7301 / JCM 7358 / NBRC 10748 / NRRL Y-17804)</name>
    <dbReference type="NCBI Taxonomy" id="698492"/>
    <lineage>
        <taxon>Eukaryota</taxon>
        <taxon>Fungi</taxon>
        <taxon>Dikarya</taxon>
        <taxon>Ascomycota</taxon>
        <taxon>Taphrinomycotina</taxon>
        <taxon>Taphrinomycotina incertae sedis</taxon>
        <taxon>Saitoella</taxon>
    </lineage>
</organism>
<reference evidence="10 11" key="1">
    <citation type="journal article" date="2011" name="J. Gen. Appl. Microbiol.">
        <title>Draft genome sequencing of the enigmatic yeast Saitoella complicata.</title>
        <authorList>
            <person name="Nishida H."/>
            <person name="Hamamoto M."/>
            <person name="Sugiyama J."/>
        </authorList>
    </citation>
    <scope>NUCLEOTIDE SEQUENCE [LARGE SCALE GENOMIC DNA]</scope>
    <source>
        <strain evidence="10 11">NRRL Y-17804</strain>
    </source>
</reference>
<accession>A0A0E9NDR0</accession>
<sequence length="127" mass="15345">MSSTDAQPEVPRVDKDGQAVINPANVKGVRVSGKQWKMQKQPTRKSSHTSWDQRQKDRQTLESIKTRERELKEEQERERQEQAERIRARRAAKEEKERYELLKTKMHAKRVERLRRREKRSKLLKER</sequence>
<dbReference type="RefSeq" id="XP_019021798.1">
    <property type="nucleotide sequence ID" value="XM_019170317.1"/>
</dbReference>
<comment type="caution">
    <text evidence="10">The sequence shown here is derived from an EMBL/GenBank/DDBJ whole genome shotgun (WGS) entry which is preliminary data.</text>
</comment>
<evidence type="ECO:0000313" key="11">
    <source>
        <dbReference type="Proteomes" id="UP000033140"/>
    </source>
</evidence>
<feature type="compositionally biased region" description="Basic and acidic residues" evidence="9">
    <location>
        <begin position="51"/>
        <end position="96"/>
    </location>
</feature>
<reference evidence="10 11" key="3">
    <citation type="journal article" date="2015" name="Genome Announc.">
        <title>Draft Genome Sequence of the Archiascomycetous Yeast Saitoella complicata.</title>
        <authorList>
            <person name="Yamauchi K."/>
            <person name="Kondo S."/>
            <person name="Hamamoto M."/>
            <person name="Takahashi Y."/>
            <person name="Ogura Y."/>
            <person name="Hayashi T."/>
            <person name="Nishida H."/>
        </authorList>
    </citation>
    <scope>NUCLEOTIDE SEQUENCE [LARGE SCALE GENOMIC DNA]</scope>
    <source>
        <strain evidence="10 11">NRRL Y-17804</strain>
    </source>
</reference>
<comment type="similarity">
    <text evidence="3 8">Belongs to the CGR1 family.</text>
</comment>
<evidence type="ECO:0000256" key="2">
    <source>
        <dbReference type="ARBA" id="ARBA00004604"/>
    </source>
</evidence>
<dbReference type="OMA" id="NGKQWHD"/>
<dbReference type="GO" id="GO:0005730">
    <property type="term" value="C:nucleolus"/>
    <property type="evidence" value="ECO:0007669"/>
    <property type="project" value="UniProtKB-SubCell"/>
</dbReference>
<dbReference type="InterPro" id="IPR005579">
    <property type="entry name" value="Cgr1-like"/>
</dbReference>
<dbReference type="Pfam" id="PF03879">
    <property type="entry name" value="Cgr1"/>
    <property type="match status" value="1"/>
</dbReference>
<dbReference type="EMBL" id="BACD03000012">
    <property type="protein sequence ID" value="GAO47938.1"/>
    <property type="molecule type" value="Genomic_DNA"/>
</dbReference>
<dbReference type="Proteomes" id="UP000033140">
    <property type="component" value="Unassembled WGS sequence"/>
</dbReference>
<evidence type="ECO:0000256" key="8">
    <source>
        <dbReference type="RuleBase" id="RU363084"/>
    </source>
</evidence>
<keyword evidence="4 8" id="KW-0690">Ribosome biogenesis</keyword>
<evidence type="ECO:0000256" key="7">
    <source>
        <dbReference type="ARBA" id="ARBA00023242"/>
    </source>
</evidence>
<evidence type="ECO:0000256" key="1">
    <source>
        <dbReference type="ARBA" id="ARBA00004090"/>
    </source>
</evidence>
<name>A0A0E9NDR0_SAICN</name>
<evidence type="ECO:0000256" key="4">
    <source>
        <dbReference type="ARBA" id="ARBA00022517"/>
    </source>
</evidence>
<comment type="subcellular location">
    <subcellularLocation>
        <location evidence="2 8">Nucleus</location>
        <location evidence="2 8">Nucleolus</location>
    </subcellularLocation>
</comment>
<evidence type="ECO:0000256" key="3">
    <source>
        <dbReference type="ARBA" id="ARBA00007869"/>
    </source>
</evidence>
<reference evidence="10 11" key="2">
    <citation type="journal article" date="2014" name="J. Gen. Appl. Microbiol.">
        <title>The early diverging ascomycetous budding yeast Saitoella complicata has three histone deacetylases belonging to the Clr6, Hos2, and Rpd3 lineages.</title>
        <authorList>
            <person name="Nishida H."/>
            <person name="Matsumoto T."/>
            <person name="Kondo S."/>
            <person name="Hamamoto M."/>
            <person name="Yoshikawa H."/>
        </authorList>
    </citation>
    <scope>NUCLEOTIDE SEQUENCE [LARGE SCALE GENOMIC DNA]</scope>
    <source>
        <strain evidence="10 11">NRRL Y-17804</strain>
    </source>
</reference>
<dbReference type="STRING" id="698492.A0A0E9NDR0"/>
<evidence type="ECO:0000256" key="5">
    <source>
        <dbReference type="ARBA" id="ARBA00022552"/>
    </source>
</evidence>
<keyword evidence="5 8" id="KW-0698">rRNA processing</keyword>